<dbReference type="EMBL" id="BLAL01000338">
    <property type="protein sequence ID" value="GET04097.1"/>
    <property type="molecule type" value="Genomic_DNA"/>
</dbReference>
<comment type="caution">
    <text evidence="2">The sequence shown here is derived from an EMBL/GenBank/DDBJ whole genome shotgun (WGS) entry which is preliminary data.</text>
</comment>
<keyword evidence="4" id="KW-1185">Reference proteome</keyword>
<reference evidence="2 4" key="1">
    <citation type="submission" date="2017-11" db="EMBL/GenBank/DDBJ databases">
        <title>The genome of Rhizophagus clarus HR1 reveals common genetic basis of auxotrophy among arbuscular mycorrhizal fungi.</title>
        <authorList>
            <person name="Kobayashi Y."/>
        </authorList>
    </citation>
    <scope>NUCLEOTIDE SEQUENCE [LARGE SCALE GENOMIC DNA]</scope>
    <source>
        <strain evidence="2 4">HR1</strain>
    </source>
</reference>
<evidence type="ECO:0000313" key="4">
    <source>
        <dbReference type="Proteomes" id="UP000247702"/>
    </source>
</evidence>
<dbReference type="EMBL" id="BEXD01000103">
    <property type="protein sequence ID" value="GBB84296.1"/>
    <property type="molecule type" value="Genomic_DNA"/>
</dbReference>
<organism evidence="2 4">
    <name type="scientific">Rhizophagus clarus</name>
    <dbReference type="NCBI Taxonomy" id="94130"/>
    <lineage>
        <taxon>Eukaryota</taxon>
        <taxon>Fungi</taxon>
        <taxon>Fungi incertae sedis</taxon>
        <taxon>Mucoromycota</taxon>
        <taxon>Glomeromycotina</taxon>
        <taxon>Glomeromycetes</taxon>
        <taxon>Glomerales</taxon>
        <taxon>Glomeraceae</taxon>
        <taxon>Rhizophagus</taxon>
    </lineage>
</organism>
<evidence type="ECO:0000313" key="3">
    <source>
        <dbReference type="EMBL" id="GET04097.1"/>
    </source>
</evidence>
<protein>
    <submittedName>
        <fullName evidence="2">Uncharacterized protein</fullName>
    </submittedName>
</protein>
<feature type="region of interest" description="Disordered" evidence="1">
    <location>
        <begin position="72"/>
        <end position="91"/>
    </location>
</feature>
<reference evidence="3" key="2">
    <citation type="submission" date="2019-10" db="EMBL/GenBank/DDBJ databases">
        <title>Conservation and host-specific expression of non-tandemly repeated heterogenous ribosome RNA gene in arbuscular mycorrhizal fungi.</title>
        <authorList>
            <person name="Maeda T."/>
            <person name="Kobayashi Y."/>
            <person name="Nakagawa T."/>
            <person name="Ezawa T."/>
            <person name="Yamaguchi K."/>
            <person name="Bino T."/>
            <person name="Nishimoto Y."/>
            <person name="Shigenobu S."/>
            <person name="Kawaguchi M."/>
        </authorList>
    </citation>
    <scope>NUCLEOTIDE SEQUENCE</scope>
    <source>
        <strain evidence="3">HR1</strain>
    </source>
</reference>
<evidence type="ECO:0000256" key="1">
    <source>
        <dbReference type="SAM" id="MobiDB-lite"/>
    </source>
</evidence>
<dbReference type="Proteomes" id="UP000247702">
    <property type="component" value="Unassembled WGS sequence"/>
</dbReference>
<dbReference type="OrthoDB" id="2414177at2759"/>
<name>A0A2Z6QVQ4_9GLOM</name>
<accession>A0A2Z6QVQ4</accession>
<dbReference type="Proteomes" id="UP000615446">
    <property type="component" value="Unassembled WGS sequence"/>
</dbReference>
<evidence type="ECO:0000313" key="2">
    <source>
        <dbReference type="EMBL" id="GBB84296.1"/>
    </source>
</evidence>
<dbReference type="AlphaFoldDB" id="A0A2Z6QVQ4"/>
<sequence>MDDNNSSQNNHFAETNYLQQSTAAVIHPRHEHTSNINYNTVNVELPIMNDNSNFSHHTNINHFNQQLASNNSYPQITSDHAPPQPIENTSSPFDSFNMTNVNPSQTEIFSFDIPGFKIIIIPTFSQQDNNSLNYSSTQFTQNRQ</sequence>
<proteinExistence type="predicted"/>
<gene>
    <name evidence="3" type="ORF">RCL2_003039800</name>
    <name evidence="2" type="ORF">RclHR1_10900004</name>
</gene>